<dbReference type="InterPro" id="IPR009003">
    <property type="entry name" value="Peptidase_S1_PA"/>
</dbReference>
<dbReference type="Proteomes" id="UP000271974">
    <property type="component" value="Unassembled WGS sequence"/>
</dbReference>
<comment type="caution">
    <text evidence="1">The sequence shown here is derived from an EMBL/GenBank/DDBJ whole genome shotgun (WGS) entry which is preliminary data.</text>
</comment>
<gene>
    <name evidence="1" type="ORF">EGW08_011355</name>
</gene>
<evidence type="ECO:0000313" key="2">
    <source>
        <dbReference type="Proteomes" id="UP000271974"/>
    </source>
</evidence>
<dbReference type="SUPFAM" id="SSF50494">
    <property type="entry name" value="Trypsin-like serine proteases"/>
    <property type="match status" value="1"/>
</dbReference>
<dbReference type="STRING" id="188477.A0A3S1C273"/>
<organism evidence="1 2">
    <name type="scientific">Elysia chlorotica</name>
    <name type="common">Eastern emerald elysia</name>
    <name type="synonym">Sea slug</name>
    <dbReference type="NCBI Taxonomy" id="188477"/>
    <lineage>
        <taxon>Eukaryota</taxon>
        <taxon>Metazoa</taxon>
        <taxon>Spiralia</taxon>
        <taxon>Lophotrochozoa</taxon>
        <taxon>Mollusca</taxon>
        <taxon>Gastropoda</taxon>
        <taxon>Heterobranchia</taxon>
        <taxon>Euthyneura</taxon>
        <taxon>Panpulmonata</taxon>
        <taxon>Sacoglossa</taxon>
        <taxon>Placobranchoidea</taxon>
        <taxon>Plakobranchidae</taxon>
        <taxon>Elysia</taxon>
    </lineage>
</organism>
<reference evidence="1 2" key="1">
    <citation type="submission" date="2019-01" db="EMBL/GenBank/DDBJ databases">
        <title>A draft genome assembly of the solar-powered sea slug Elysia chlorotica.</title>
        <authorList>
            <person name="Cai H."/>
            <person name="Li Q."/>
            <person name="Fang X."/>
            <person name="Li J."/>
            <person name="Curtis N.E."/>
            <person name="Altenburger A."/>
            <person name="Shibata T."/>
            <person name="Feng M."/>
            <person name="Maeda T."/>
            <person name="Schwartz J.A."/>
            <person name="Shigenobu S."/>
            <person name="Lundholm N."/>
            <person name="Nishiyama T."/>
            <person name="Yang H."/>
            <person name="Hasebe M."/>
            <person name="Li S."/>
            <person name="Pierce S.K."/>
            <person name="Wang J."/>
        </authorList>
    </citation>
    <scope>NUCLEOTIDE SEQUENCE [LARGE SCALE GENOMIC DNA]</scope>
    <source>
        <strain evidence="1">EC2010</strain>
        <tissue evidence="1">Whole organism of an adult</tissue>
    </source>
</reference>
<keyword evidence="2" id="KW-1185">Reference proteome</keyword>
<protein>
    <recommendedName>
        <fullName evidence="3">Peptidase S1 domain-containing protein</fullName>
    </recommendedName>
</protein>
<name>A0A3S1C273_ELYCH</name>
<evidence type="ECO:0008006" key="3">
    <source>
        <dbReference type="Google" id="ProtNLM"/>
    </source>
</evidence>
<proteinExistence type="predicted"/>
<dbReference type="EMBL" id="RQTK01000368">
    <property type="protein sequence ID" value="RUS80884.1"/>
    <property type="molecule type" value="Genomic_DNA"/>
</dbReference>
<dbReference type="AlphaFoldDB" id="A0A3S1C273"/>
<accession>A0A3S1C273</accession>
<dbReference type="OrthoDB" id="10038545at2759"/>
<sequence length="183" mass="20691">METVKGVEVVRTYPDKDICDLLCVTHDRALARRIEVASNFCWDGPRERVDLSSLDFLLPSGKGASPALIVSHPHGKPKKITVGELTDRNFTHVGYNAATCPGSSGAPVLFGIISNLWLYPDWFVPIHSGGFCTYSTNLLARFMDKLRGRKPKLDQHNYGNRFLMDDYIEKFRFINTTYSSCWK</sequence>
<evidence type="ECO:0000313" key="1">
    <source>
        <dbReference type="EMBL" id="RUS80884.1"/>
    </source>
</evidence>